<accession>A0ABQ7QC47</accession>
<reference evidence="2 3" key="1">
    <citation type="submission" date="2021-06" db="EMBL/GenBank/DDBJ databases">
        <title>A haploid diamondback moth (Plutella xylostella L.) genome assembly resolves 31 chromosomes and identifies a diamide resistance mutation.</title>
        <authorList>
            <person name="Ward C.M."/>
            <person name="Perry K.D."/>
            <person name="Baker G."/>
            <person name="Powis K."/>
            <person name="Heckel D.G."/>
            <person name="Baxter S.W."/>
        </authorList>
    </citation>
    <scope>NUCLEOTIDE SEQUENCE [LARGE SCALE GENOMIC DNA]</scope>
    <source>
        <strain evidence="2 3">LV</strain>
        <tissue evidence="2">Single pupa</tissue>
    </source>
</reference>
<feature type="region of interest" description="Disordered" evidence="1">
    <location>
        <begin position="1"/>
        <end position="31"/>
    </location>
</feature>
<sequence length="52" mass="5642">MESTRVAAVHHSWAGTERSPEGRKSHPDHGCRAARRDLCAPDTAASECRGAR</sequence>
<keyword evidence="3" id="KW-1185">Reference proteome</keyword>
<proteinExistence type="predicted"/>
<dbReference type="Proteomes" id="UP000823941">
    <property type="component" value="Chromosome 17"/>
</dbReference>
<organism evidence="2 3">
    <name type="scientific">Plutella xylostella</name>
    <name type="common">Diamondback moth</name>
    <name type="synonym">Plutella maculipennis</name>
    <dbReference type="NCBI Taxonomy" id="51655"/>
    <lineage>
        <taxon>Eukaryota</taxon>
        <taxon>Metazoa</taxon>
        <taxon>Ecdysozoa</taxon>
        <taxon>Arthropoda</taxon>
        <taxon>Hexapoda</taxon>
        <taxon>Insecta</taxon>
        <taxon>Pterygota</taxon>
        <taxon>Neoptera</taxon>
        <taxon>Endopterygota</taxon>
        <taxon>Lepidoptera</taxon>
        <taxon>Glossata</taxon>
        <taxon>Ditrysia</taxon>
        <taxon>Yponomeutoidea</taxon>
        <taxon>Plutellidae</taxon>
        <taxon>Plutella</taxon>
    </lineage>
</organism>
<name>A0ABQ7QC47_PLUXY</name>
<evidence type="ECO:0000256" key="1">
    <source>
        <dbReference type="SAM" id="MobiDB-lite"/>
    </source>
</evidence>
<comment type="caution">
    <text evidence="2">The sequence shown here is derived from an EMBL/GenBank/DDBJ whole genome shotgun (WGS) entry which is preliminary data.</text>
</comment>
<protein>
    <submittedName>
        <fullName evidence="2">Uncharacterized protein</fullName>
    </submittedName>
</protein>
<evidence type="ECO:0000313" key="3">
    <source>
        <dbReference type="Proteomes" id="UP000823941"/>
    </source>
</evidence>
<evidence type="ECO:0000313" key="2">
    <source>
        <dbReference type="EMBL" id="KAG7302761.1"/>
    </source>
</evidence>
<dbReference type="EMBL" id="JAHIBW010000017">
    <property type="protein sequence ID" value="KAG7302761.1"/>
    <property type="molecule type" value="Genomic_DNA"/>
</dbReference>
<feature type="compositionally biased region" description="Basic and acidic residues" evidence="1">
    <location>
        <begin position="18"/>
        <end position="31"/>
    </location>
</feature>
<gene>
    <name evidence="2" type="ORF">JYU34_012724</name>
</gene>